<keyword evidence="4" id="KW-0812">Transmembrane</keyword>
<reference evidence="7" key="1">
    <citation type="submission" date="2019-08" db="EMBL/GenBank/DDBJ databases">
        <title>Genomic characterization of a novel candidate phylum (ARYD3) from a high temperature, high salinity tertiary oil reservoir in north central Oklahoma, USA.</title>
        <authorList>
            <person name="Youssef N.H."/>
            <person name="Yadav A."/>
            <person name="Elshahed M.S."/>
        </authorList>
    </citation>
    <scope>NUCLEOTIDE SEQUENCE [LARGE SCALE GENOMIC DNA]</scope>
    <source>
        <strain evidence="7">ARYD3</strain>
    </source>
</reference>
<evidence type="ECO:0000256" key="3">
    <source>
        <dbReference type="ARBA" id="ARBA00023115"/>
    </source>
</evidence>
<keyword evidence="3 4" id="KW-0620">Polyamine biosynthesis</keyword>
<feature type="transmembrane region" description="Helical" evidence="4">
    <location>
        <begin position="595"/>
        <end position="614"/>
    </location>
</feature>
<dbReference type="InterPro" id="IPR001045">
    <property type="entry name" value="Spermi_synthase"/>
</dbReference>
<dbReference type="PANTHER" id="PTHR43317">
    <property type="entry name" value="THERMOSPERMINE SYNTHASE ACAULIS5"/>
    <property type="match status" value="1"/>
</dbReference>
<evidence type="ECO:0000313" key="7">
    <source>
        <dbReference type="EMBL" id="TYB31507.1"/>
    </source>
</evidence>
<dbReference type="InterPro" id="IPR029063">
    <property type="entry name" value="SAM-dependent_MTases_sf"/>
</dbReference>
<dbReference type="UniPathway" id="UPA00248">
    <property type="reaction ID" value="UER00314"/>
</dbReference>
<evidence type="ECO:0000256" key="2">
    <source>
        <dbReference type="ARBA" id="ARBA00022679"/>
    </source>
</evidence>
<dbReference type="Pfam" id="PF01564">
    <property type="entry name" value="Spermine_synth"/>
    <property type="match status" value="1"/>
</dbReference>
<keyword evidence="2 4" id="KW-0808">Transferase</keyword>
<feature type="binding site" evidence="4">
    <location>
        <begin position="352"/>
        <end position="353"/>
    </location>
    <ligand>
        <name>S-methyl-5'-thioadenosine</name>
        <dbReference type="ChEBI" id="CHEBI:17509"/>
    </ligand>
</feature>
<feature type="transmembrane region" description="Helical" evidence="4">
    <location>
        <begin position="530"/>
        <end position="553"/>
    </location>
</feature>
<feature type="transmembrane region" description="Helical" evidence="4">
    <location>
        <begin position="204"/>
        <end position="222"/>
    </location>
</feature>
<feature type="binding site" evidence="4">
    <location>
        <position position="323"/>
    </location>
    <ligand>
        <name>S-methyl-5'-thioadenosine</name>
        <dbReference type="ChEBI" id="CHEBI:17509"/>
    </ligand>
</feature>
<evidence type="ECO:0000256" key="4">
    <source>
        <dbReference type="HAMAP-Rule" id="MF_00198"/>
    </source>
</evidence>
<feature type="transmembrane region" description="Helical" evidence="4">
    <location>
        <begin position="565"/>
        <end position="589"/>
    </location>
</feature>
<comment type="pathway">
    <text evidence="4">Amine and polyamine biosynthesis; spermidine biosynthesis; spermidine from putrescine: step 1/1.</text>
</comment>
<feature type="transmembrane region" description="Helical" evidence="4">
    <location>
        <begin position="635"/>
        <end position="654"/>
    </location>
</feature>
<protein>
    <recommendedName>
        <fullName evidence="4">Polyamine aminopropyltransferase</fullName>
    </recommendedName>
    <alternativeName>
        <fullName evidence="4">Putrescine aminopropyltransferase</fullName>
        <shortName evidence="4">PAPT</shortName>
    </alternativeName>
    <alternativeName>
        <fullName evidence="4">Spermidine synthase</fullName>
        <shortName evidence="4">SPDS</shortName>
        <shortName evidence="4">SPDSY</shortName>
        <ecNumber evidence="4">2.5.1.16</ecNumber>
    </alternativeName>
</protein>
<feature type="transmembrane region" description="Helical" evidence="4">
    <location>
        <begin position="728"/>
        <end position="744"/>
    </location>
</feature>
<comment type="catalytic activity">
    <reaction evidence="4">
        <text>S-adenosyl 3-(methylsulfanyl)propylamine + putrescine = S-methyl-5'-thioadenosine + spermidine + H(+)</text>
        <dbReference type="Rhea" id="RHEA:12721"/>
        <dbReference type="ChEBI" id="CHEBI:15378"/>
        <dbReference type="ChEBI" id="CHEBI:17509"/>
        <dbReference type="ChEBI" id="CHEBI:57443"/>
        <dbReference type="ChEBI" id="CHEBI:57834"/>
        <dbReference type="ChEBI" id="CHEBI:326268"/>
        <dbReference type="EC" id="2.5.1.16"/>
    </reaction>
</comment>
<dbReference type="PANTHER" id="PTHR43317:SF3">
    <property type="entry name" value="BLR2883 PROTEIN"/>
    <property type="match status" value="1"/>
</dbReference>
<evidence type="ECO:0000256" key="1">
    <source>
        <dbReference type="ARBA" id="ARBA00007867"/>
    </source>
</evidence>
<dbReference type="InterPro" id="IPR030374">
    <property type="entry name" value="PABS"/>
</dbReference>
<dbReference type="PROSITE" id="PS51006">
    <property type="entry name" value="PABS_2"/>
    <property type="match status" value="1"/>
</dbReference>
<feature type="transmembrane region" description="Helical" evidence="4">
    <location>
        <begin position="154"/>
        <end position="175"/>
    </location>
</feature>
<comment type="function">
    <text evidence="4">Catalyzes the irreversible transfer of a propylamine group from the amino donor S-adenosylmethioninamine (decarboxy-AdoMet) to putrescine (1,4-diaminobutane) to yield spermidine.</text>
</comment>
<evidence type="ECO:0000259" key="6">
    <source>
        <dbReference type="PROSITE" id="PS51006"/>
    </source>
</evidence>
<organism evidence="7 8">
    <name type="scientific">Candidatus Mcinerneyibacterium aminivorans</name>
    <dbReference type="NCBI Taxonomy" id="2703815"/>
    <lineage>
        <taxon>Bacteria</taxon>
        <taxon>Candidatus Macinerneyibacteriota</taxon>
        <taxon>Candidatus Mcinerneyibacteria</taxon>
        <taxon>Candidatus Mcinerneyibacteriales</taxon>
        <taxon>Candidatus Mcinerneyibacteriaceae</taxon>
        <taxon>Candidatus Mcinerneyibacterium</taxon>
    </lineage>
</organism>
<feature type="transmembrane region" description="Helical" evidence="4">
    <location>
        <begin position="181"/>
        <end position="197"/>
    </location>
</feature>
<accession>A0A5D0MCJ0</accession>
<feature type="transmembrane region" description="Helical" evidence="4">
    <location>
        <begin position="73"/>
        <end position="91"/>
    </location>
</feature>
<dbReference type="SUPFAM" id="SSF53335">
    <property type="entry name" value="S-adenosyl-L-methionine-dependent methyltransferases"/>
    <property type="match status" value="1"/>
</dbReference>
<evidence type="ECO:0000313" key="8">
    <source>
        <dbReference type="Proteomes" id="UP000324143"/>
    </source>
</evidence>
<dbReference type="GO" id="GO:0005886">
    <property type="term" value="C:plasma membrane"/>
    <property type="evidence" value="ECO:0007669"/>
    <property type="project" value="UniProtKB-SubCell"/>
</dbReference>
<dbReference type="HAMAP" id="MF_00198">
    <property type="entry name" value="Spermidine_synth"/>
    <property type="match status" value="1"/>
</dbReference>
<comment type="caution">
    <text evidence="4 5">Lacks conserved residue(s) required for the propagation of feature annotation.</text>
</comment>
<feature type="transmembrane region" description="Helical" evidence="4">
    <location>
        <begin position="12"/>
        <end position="35"/>
    </location>
</feature>
<evidence type="ECO:0000256" key="5">
    <source>
        <dbReference type="PROSITE-ProRule" id="PRU00354"/>
    </source>
</evidence>
<dbReference type="AlphaFoldDB" id="A0A5D0MCJ0"/>
<dbReference type="Proteomes" id="UP000324143">
    <property type="component" value="Unassembled WGS sequence"/>
</dbReference>
<comment type="similarity">
    <text evidence="1 4">Belongs to the spermidine/spermine synthase family.</text>
</comment>
<feature type="domain" description="PABS" evidence="6">
    <location>
        <begin position="209"/>
        <end position="453"/>
    </location>
</feature>
<feature type="transmembrane region" description="Helical" evidence="4">
    <location>
        <begin position="666"/>
        <end position="687"/>
    </location>
</feature>
<dbReference type="EMBL" id="VSIX01000033">
    <property type="protein sequence ID" value="TYB31507.1"/>
    <property type="molecule type" value="Genomic_DNA"/>
</dbReference>
<keyword evidence="4" id="KW-1003">Cell membrane</keyword>
<keyword evidence="8" id="KW-1185">Reference proteome</keyword>
<feature type="transmembrane region" description="Helical" evidence="4">
    <location>
        <begin position="699"/>
        <end position="722"/>
    </location>
</feature>
<keyword evidence="4" id="KW-0745">Spermidine biosynthesis</keyword>
<dbReference type="GO" id="GO:0004766">
    <property type="term" value="F:spermidine synthase activity"/>
    <property type="evidence" value="ECO:0007669"/>
    <property type="project" value="UniProtKB-UniRule"/>
</dbReference>
<gene>
    <name evidence="4" type="primary">speE</name>
    <name evidence="7" type="ORF">FXF47_04095</name>
</gene>
<comment type="subunit">
    <text evidence="4">Homodimer or homotetramer.</text>
</comment>
<feature type="transmembrane region" description="Helical" evidence="4">
    <location>
        <begin position="41"/>
        <end position="61"/>
    </location>
</feature>
<sequence length="746" mass="87107">MKYSKVNQSATTIVIMGFLSLVSQTLILREIIIQFQGNELTIGIILANWLIFEAIGAYFTGYFIKNKNILKTAVILQIVLIISLIWAYLFISKFKIVFKFGFGESLGIFPTLLIPMIALVFLCIPLGFQFSLSCNILNKFLKFKKGAYNIAHSYFLEAIGWFLGGLVFNFILIYFFNNLQILFIILMLSTANLILYLNIRKKNILRDFFIIILSFLILFLFLKFDIKINKYLNKMNSNYKLLNIENSKYGKIHVIKNNNQVNIYQNGILTYSSDDILKNEEIIHLTLLRKPYIEKVALIGGGLTNGINEILKYPNIKKVYYCELDPKIIKLCKKYYKYPYYKNKKVEIFNTDGRYFIKHFTQKKLDAVIINLPDPSTAQLNRYYTYEFFSEVKNILNNRGIISLNLTSSEDYISDTMKRFNISILNSMNHVYESLDTIPGKNLIVIGYKNHSPVITKDILINNLQHLTQKNKYVNDYYLRYRIDDEKLRYFKSIINNRDSEILNEDFNPVTYYYFFSRWSSIFKSKTNNFFNFLDSFISFKSIFILVTILFVIKLFIKIFKNENIDLVSISFYIGFSGMALQLILIYAYQAFYGYIYTYISMLTAFYMSGMATGSYHLNSKLKIESYFEKYIKKMLIILSLIIIILPSLLHILYDYNFLSLVSFPIFTFINGFFTGSIFTSLNKIWLKKKQSISFIESGTFYSLDLLGGAGSALLSSIVFIPLLGLEYYSFILGYTIFLNYILFKL</sequence>
<comment type="subcellular location">
    <subcellularLocation>
        <location evidence="4">Cell membrane</location>
        <topology evidence="4">Multi-pass membrane protein</topology>
    </subcellularLocation>
</comment>
<comment type="caution">
    <text evidence="4">Lacks the conserved Asp active site.</text>
</comment>
<name>A0A5D0MCJ0_9BACT</name>
<keyword evidence="4" id="KW-0472">Membrane</keyword>
<feature type="transmembrane region" description="Helical" evidence="4">
    <location>
        <begin position="111"/>
        <end position="133"/>
    </location>
</feature>
<keyword evidence="4" id="KW-1133">Transmembrane helix</keyword>
<proteinExistence type="inferred from homology"/>
<comment type="caution">
    <text evidence="7">The sequence shown here is derived from an EMBL/GenBank/DDBJ whole genome shotgun (WGS) entry which is preliminary data.</text>
</comment>
<dbReference type="GO" id="GO:0008295">
    <property type="term" value="P:spermidine biosynthetic process"/>
    <property type="evidence" value="ECO:0007669"/>
    <property type="project" value="UniProtKB-UniRule"/>
</dbReference>
<dbReference type="Gene3D" id="3.40.50.150">
    <property type="entry name" value="Vaccinia Virus protein VP39"/>
    <property type="match status" value="1"/>
</dbReference>
<dbReference type="EC" id="2.5.1.16" evidence="4"/>